<sequence>MQVIVLATQKGGSGKSTIARSIAAELTGRGRVALLDIDPQGSLTKWWQRRETEDLQLITGLTRADQISKAVETLRGQGFDWLIIDTPGARDEATRIALRSADLVLVPVHPSQDDLDAVGPTVAEIRDAGANFIFVLSRTTRARIVDETGRLLAAHGRVAPAIVGARVAHGEAATRGLTAAEAGNAAAADEVRELVNYVLEVMG</sequence>
<dbReference type="EMBL" id="VDDC01000048">
    <property type="protein sequence ID" value="TNH37817.1"/>
    <property type="molecule type" value="Genomic_DNA"/>
</dbReference>
<gene>
    <name evidence="1" type="ORF">FHD67_18285</name>
</gene>
<dbReference type="PANTHER" id="PTHR13696">
    <property type="entry name" value="P-LOOP CONTAINING NUCLEOSIDE TRIPHOSPHATE HYDROLASE"/>
    <property type="match status" value="1"/>
</dbReference>
<organism evidence="1 2">
    <name type="scientific">Paracoccus haeundaensis</name>
    <dbReference type="NCBI Taxonomy" id="225362"/>
    <lineage>
        <taxon>Bacteria</taxon>
        <taxon>Pseudomonadati</taxon>
        <taxon>Pseudomonadota</taxon>
        <taxon>Alphaproteobacteria</taxon>
        <taxon>Rhodobacterales</taxon>
        <taxon>Paracoccaceae</taxon>
        <taxon>Paracoccus</taxon>
    </lineage>
</organism>
<evidence type="ECO:0000313" key="1">
    <source>
        <dbReference type="EMBL" id="TNH37817.1"/>
    </source>
</evidence>
<dbReference type="InterPro" id="IPR050678">
    <property type="entry name" value="DNA_Partitioning_ATPase"/>
</dbReference>
<comment type="caution">
    <text evidence="1">The sequence shown here is derived from an EMBL/GenBank/DDBJ whole genome shotgun (WGS) entry which is preliminary data.</text>
</comment>
<dbReference type="InterPro" id="IPR015223">
    <property type="entry name" value="MipZ"/>
</dbReference>
<dbReference type="SUPFAM" id="SSF52540">
    <property type="entry name" value="P-loop containing nucleoside triphosphate hydrolases"/>
    <property type="match status" value="1"/>
</dbReference>
<dbReference type="InterPro" id="IPR027417">
    <property type="entry name" value="P-loop_NTPase"/>
</dbReference>
<dbReference type="Proteomes" id="UP000304880">
    <property type="component" value="Unassembled WGS sequence"/>
</dbReference>
<dbReference type="PANTHER" id="PTHR13696:SF96">
    <property type="entry name" value="COBQ_COBB_MIND_PARA NUCLEOTIDE BINDING DOMAIN-CONTAINING PROTEIN"/>
    <property type="match status" value="1"/>
</dbReference>
<proteinExistence type="predicted"/>
<dbReference type="AlphaFoldDB" id="A0A5C4R297"/>
<name>A0A5C4R297_9RHOB</name>
<keyword evidence="2" id="KW-1185">Reference proteome</keyword>
<dbReference type="CDD" id="cd02042">
    <property type="entry name" value="ParAB_family"/>
    <property type="match status" value="1"/>
</dbReference>
<dbReference type="Gene3D" id="3.40.50.300">
    <property type="entry name" value="P-loop containing nucleotide triphosphate hydrolases"/>
    <property type="match status" value="1"/>
</dbReference>
<protein>
    <submittedName>
        <fullName evidence="1">ParA family protein</fullName>
    </submittedName>
</protein>
<dbReference type="RefSeq" id="WP_139599588.1">
    <property type="nucleotide sequence ID" value="NZ_VDDC01000048.1"/>
</dbReference>
<evidence type="ECO:0000313" key="2">
    <source>
        <dbReference type="Proteomes" id="UP000304880"/>
    </source>
</evidence>
<reference evidence="1 2" key="1">
    <citation type="submission" date="2019-06" db="EMBL/GenBank/DDBJ databases">
        <authorList>
            <person name="Li J."/>
        </authorList>
    </citation>
    <scope>NUCLEOTIDE SEQUENCE [LARGE SCALE GENOMIC DNA]</scope>
    <source>
        <strain evidence="1 2">CGMCC 1.8012</strain>
    </source>
</reference>
<dbReference type="Pfam" id="PF09140">
    <property type="entry name" value="MipZ"/>
    <property type="match status" value="1"/>
</dbReference>
<accession>A0A5C4R297</accession>
<dbReference type="PIRSF" id="PIRSF009320">
    <property type="entry name" value="Nuc_binding_HP_1000"/>
    <property type="match status" value="1"/>
</dbReference>